<dbReference type="RefSeq" id="WP_157566439.1">
    <property type="nucleotide sequence ID" value="NZ_WPIK01000007.1"/>
</dbReference>
<proteinExistence type="predicted"/>
<dbReference type="Proteomes" id="UP000462014">
    <property type="component" value="Unassembled WGS sequence"/>
</dbReference>
<gene>
    <name evidence="1" type="ORF">GO621_09660</name>
</gene>
<reference evidence="1 2" key="1">
    <citation type="submission" date="2019-12" db="EMBL/GenBank/DDBJ databases">
        <title>Mucilaginibacter sp. HMF7410 genome sequencing and assembly.</title>
        <authorList>
            <person name="Kang H."/>
            <person name="Cha I."/>
            <person name="Kim H."/>
            <person name="Joh K."/>
        </authorList>
    </citation>
    <scope>NUCLEOTIDE SEQUENCE [LARGE SCALE GENOMIC DNA]</scope>
    <source>
        <strain evidence="1 2">HMF7410</strain>
    </source>
</reference>
<accession>A0A7K1SWX8</accession>
<dbReference type="GO" id="GO:0016788">
    <property type="term" value="F:hydrolase activity, acting on ester bonds"/>
    <property type="evidence" value="ECO:0007669"/>
    <property type="project" value="InterPro"/>
</dbReference>
<dbReference type="EMBL" id="WPIK01000007">
    <property type="protein sequence ID" value="MVN21803.1"/>
    <property type="molecule type" value="Genomic_DNA"/>
</dbReference>
<organism evidence="1 2">
    <name type="scientific">Mucilaginibacter arboris</name>
    <dbReference type="NCBI Taxonomy" id="2682090"/>
    <lineage>
        <taxon>Bacteria</taxon>
        <taxon>Pseudomonadati</taxon>
        <taxon>Bacteroidota</taxon>
        <taxon>Sphingobacteriia</taxon>
        <taxon>Sphingobacteriales</taxon>
        <taxon>Sphingobacteriaceae</taxon>
        <taxon>Mucilaginibacter</taxon>
    </lineage>
</organism>
<dbReference type="SUPFAM" id="SSF52266">
    <property type="entry name" value="SGNH hydrolase"/>
    <property type="match status" value="1"/>
</dbReference>
<sequence>MNLRYLYISFIAVVLSFGACKKDKKNNIVIPGTADFSRYIAVGNSTSAGYADGGLYLAGQQVAFPNLVAGQMKLAGGGNFSSPLFSADQANGSGYLKLTGYNTDGTPQIVPVTDKLAVRDVIQIPLIGTVTLYTKYSGDLNNYAVPGINLRDVTNIAYGNYNGYYERMLPGNSPTNTTPYLDFVTAKPFTFFTCWLGDNDVLGYATSDGTSALYPLTDKATFTSTYNNVITALTKSGAKGVVVTIPDVTVIPFFHYITVTGLIAAAQKINIAFTTLYIQALDANGNYVTRAATNADLIMLTFNTSQLGATVNGLPLYGLSQANPLLSKEVLDVNEAAKVKDYVNSYNTSIKAAAAANNLPVFDTYALLNQLVGGITQNGVTINTNFISGGFFSLDGTHFTPRGNAYVADQLINVINTKYGSNLPTLDISTYNAVKVQP</sequence>
<evidence type="ECO:0000313" key="1">
    <source>
        <dbReference type="EMBL" id="MVN21803.1"/>
    </source>
</evidence>
<protein>
    <submittedName>
        <fullName evidence="1">G-D-S-L family lipolytic protein</fullName>
    </submittedName>
</protein>
<dbReference type="PROSITE" id="PS51257">
    <property type="entry name" value="PROKAR_LIPOPROTEIN"/>
    <property type="match status" value="1"/>
</dbReference>
<keyword evidence="2" id="KW-1185">Reference proteome</keyword>
<evidence type="ECO:0000313" key="2">
    <source>
        <dbReference type="Proteomes" id="UP000462014"/>
    </source>
</evidence>
<dbReference type="InterPro" id="IPR036514">
    <property type="entry name" value="SGNH_hydro_sf"/>
</dbReference>
<dbReference type="InterPro" id="IPR001087">
    <property type="entry name" value="GDSL"/>
</dbReference>
<comment type="caution">
    <text evidence="1">The sequence shown here is derived from an EMBL/GenBank/DDBJ whole genome shotgun (WGS) entry which is preliminary data.</text>
</comment>
<name>A0A7K1SWX8_9SPHI</name>
<dbReference type="Gene3D" id="3.40.50.1110">
    <property type="entry name" value="SGNH hydrolase"/>
    <property type="match status" value="1"/>
</dbReference>
<dbReference type="AlphaFoldDB" id="A0A7K1SWX8"/>
<dbReference type="Pfam" id="PF00657">
    <property type="entry name" value="Lipase_GDSL"/>
    <property type="match status" value="1"/>
</dbReference>